<organism evidence="1 2">
    <name type="scientific">Allacma fusca</name>
    <dbReference type="NCBI Taxonomy" id="39272"/>
    <lineage>
        <taxon>Eukaryota</taxon>
        <taxon>Metazoa</taxon>
        <taxon>Ecdysozoa</taxon>
        <taxon>Arthropoda</taxon>
        <taxon>Hexapoda</taxon>
        <taxon>Collembola</taxon>
        <taxon>Symphypleona</taxon>
        <taxon>Sminthuridae</taxon>
        <taxon>Allacma</taxon>
    </lineage>
</organism>
<comment type="caution">
    <text evidence="1">The sequence shown here is derived from an EMBL/GenBank/DDBJ whole genome shotgun (WGS) entry which is preliminary data.</text>
</comment>
<proteinExistence type="predicted"/>
<dbReference type="AlphaFoldDB" id="A0A8J2P8R4"/>
<accession>A0A8J2P8R4</accession>
<evidence type="ECO:0000313" key="2">
    <source>
        <dbReference type="Proteomes" id="UP000708208"/>
    </source>
</evidence>
<reference evidence="1" key="1">
    <citation type="submission" date="2021-06" db="EMBL/GenBank/DDBJ databases">
        <authorList>
            <person name="Hodson N. C."/>
            <person name="Mongue J. A."/>
            <person name="Jaron S. K."/>
        </authorList>
    </citation>
    <scope>NUCLEOTIDE SEQUENCE</scope>
</reference>
<keyword evidence="2" id="KW-1185">Reference proteome</keyword>
<dbReference type="EMBL" id="CAJVCH010192800">
    <property type="protein sequence ID" value="CAG7730352.1"/>
    <property type="molecule type" value="Genomic_DNA"/>
</dbReference>
<protein>
    <submittedName>
        <fullName evidence="1">Uncharacterized protein</fullName>
    </submittedName>
</protein>
<gene>
    <name evidence="1" type="ORF">AFUS01_LOCUS19001</name>
</gene>
<dbReference type="Proteomes" id="UP000708208">
    <property type="component" value="Unassembled WGS sequence"/>
</dbReference>
<sequence length="156" mass="17775">KDKSRKIPSITEQGPSWFAQEFQRLQILQGFYNKLWSTSNVCVEVLVIATSSLTYYLAVRLSGARAVHQLVVAAFATSFLINIWENMGQTYEISSGVLQSWKDMEGSALWFKKYLRSVKPIRVFIGSFFYADRQIKLTIISIVLNQTLSLLLSTSH</sequence>
<name>A0A8J2P8R4_9HEXA</name>
<feature type="non-terminal residue" evidence="1">
    <location>
        <position position="1"/>
    </location>
</feature>
<evidence type="ECO:0000313" key="1">
    <source>
        <dbReference type="EMBL" id="CAG7730352.1"/>
    </source>
</evidence>